<dbReference type="SMART" id="SM00855">
    <property type="entry name" value="PGAM"/>
    <property type="match status" value="1"/>
</dbReference>
<evidence type="ECO:0000313" key="3">
    <source>
        <dbReference type="EMBL" id="KSV59355.1"/>
    </source>
</evidence>
<gene>
    <name evidence="3" type="ORF">ASU35_09355</name>
</gene>
<dbReference type="Gene3D" id="3.40.50.1240">
    <property type="entry name" value="Phosphoglycerate mutase-like"/>
    <property type="match status" value="1"/>
</dbReference>
<feature type="active site" description="Proton donor/acceptor" evidence="1">
    <location>
        <position position="87"/>
    </location>
</feature>
<dbReference type="Proteomes" id="UP000054874">
    <property type="component" value="Unassembled WGS sequence"/>
</dbReference>
<evidence type="ECO:0000313" key="4">
    <source>
        <dbReference type="Proteomes" id="UP000054874"/>
    </source>
</evidence>
<evidence type="ECO:0000256" key="1">
    <source>
        <dbReference type="PIRSR" id="PIRSR613078-1"/>
    </source>
</evidence>
<dbReference type="PANTHER" id="PTHR48100">
    <property type="entry name" value="BROAD-SPECIFICITY PHOSPHATASE YOR283W-RELATED"/>
    <property type="match status" value="1"/>
</dbReference>
<feature type="active site" description="Tele-phosphohistidine intermediate" evidence="1">
    <location>
        <position position="16"/>
    </location>
</feature>
<protein>
    <recommendedName>
        <fullName evidence="5">Phosphoglycerate mutase</fullName>
    </recommendedName>
</protein>
<evidence type="ECO:0000256" key="2">
    <source>
        <dbReference type="PIRSR" id="PIRSR613078-2"/>
    </source>
</evidence>
<evidence type="ECO:0008006" key="5">
    <source>
        <dbReference type="Google" id="ProtNLM"/>
    </source>
</evidence>
<dbReference type="InterPro" id="IPR029033">
    <property type="entry name" value="His_PPase_superfam"/>
</dbReference>
<dbReference type="GO" id="GO:0016791">
    <property type="term" value="F:phosphatase activity"/>
    <property type="evidence" value="ECO:0007669"/>
    <property type="project" value="TreeGrafter"/>
</dbReference>
<name>A0A0V8QFH5_9FIRM</name>
<dbReference type="InterPro" id="IPR050275">
    <property type="entry name" value="PGM_Phosphatase"/>
</dbReference>
<dbReference type="Pfam" id="PF00300">
    <property type="entry name" value="His_Phos_1"/>
    <property type="match status" value="1"/>
</dbReference>
<keyword evidence="4" id="KW-1185">Reference proteome</keyword>
<dbReference type="EMBL" id="LNAM01000147">
    <property type="protein sequence ID" value="KSV59355.1"/>
    <property type="molecule type" value="Genomic_DNA"/>
</dbReference>
<dbReference type="InterPro" id="IPR013078">
    <property type="entry name" value="His_Pase_superF_clade-1"/>
</dbReference>
<accession>A0A0V8QFH5</accession>
<dbReference type="STRING" id="290052.ASU35_09355"/>
<comment type="caution">
    <text evidence="3">The sequence shown here is derived from an EMBL/GenBank/DDBJ whole genome shotgun (WGS) entry which is preliminary data.</text>
</comment>
<dbReference type="AlphaFoldDB" id="A0A0V8QFH5"/>
<reference evidence="3 4" key="1">
    <citation type="submission" date="2015-11" db="EMBL/GenBank/DDBJ databases">
        <title>Butyribacter intestini gen. nov., sp. nov., a butyric acid-producing bacterium of the family Lachnospiraceae isolated from the human faeces.</title>
        <authorList>
            <person name="Zou Y."/>
            <person name="Xue W."/>
            <person name="Luo G."/>
            <person name="Lv M."/>
        </authorList>
    </citation>
    <scope>NUCLEOTIDE SEQUENCE [LARGE SCALE GENOMIC DNA]</scope>
    <source>
        <strain evidence="3 4">ACET-33324</strain>
    </source>
</reference>
<dbReference type="CDD" id="cd07040">
    <property type="entry name" value="HP"/>
    <property type="match status" value="1"/>
</dbReference>
<dbReference type="RefSeq" id="WP_058352424.1">
    <property type="nucleotide sequence ID" value="NZ_CABMMD010000147.1"/>
</dbReference>
<dbReference type="SUPFAM" id="SSF53254">
    <property type="entry name" value="Phosphoglycerate mutase-like"/>
    <property type="match status" value="1"/>
</dbReference>
<sequence>MWNQPENQIKLVFIRHGATESNKEQRYLGREDEPLSREGKKELLRLKEKGCYQQIDYLFTSPMKRCLESARLLYPDKEAVIIPEWKEIDFGVFEGKNYRELKGDMRYQTWLESNGTLPFPEGESQEAFKLRSGCGFQRMLKELSTLTKENQNSSKTVGMVVHGGTIMAVLNKYCGGQYFDYQVSNGGGYTATLAGCLEEPAIVELRRMRL</sequence>
<dbReference type="GO" id="GO:0005737">
    <property type="term" value="C:cytoplasm"/>
    <property type="evidence" value="ECO:0007669"/>
    <property type="project" value="TreeGrafter"/>
</dbReference>
<organism evidence="3 4">
    <name type="scientific">Acetivibrio ethanolgignens</name>
    <dbReference type="NCBI Taxonomy" id="290052"/>
    <lineage>
        <taxon>Bacteria</taxon>
        <taxon>Bacillati</taxon>
        <taxon>Bacillota</taxon>
        <taxon>Clostridia</taxon>
        <taxon>Eubacteriales</taxon>
        <taxon>Oscillospiraceae</taxon>
        <taxon>Acetivibrio</taxon>
    </lineage>
</organism>
<feature type="binding site" evidence="2">
    <location>
        <position position="65"/>
    </location>
    <ligand>
        <name>substrate</name>
    </ligand>
</feature>
<proteinExistence type="predicted"/>
<dbReference type="PANTHER" id="PTHR48100:SF1">
    <property type="entry name" value="HISTIDINE PHOSPHATASE FAMILY PROTEIN-RELATED"/>
    <property type="match status" value="1"/>
</dbReference>
<feature type="binding site" evidence="2">
    <location>
        <begin position="15"/>
        <end position="22"/>
    </location>
    <ligand>
        <name>substrate</name>
    </ligand>
</feature>
<dbReference type="OrthoDB" id="9783269at2"/>